<dbReference type="AlphaFoldDB" id="A0A8J8MP65"/>
<accession>A0A8J8MP65</accession>
<organism evidence="1 2">
    <name type="scientific">Vallitalea pronyensis</name>
    <dbReference type="NCBI Taxonomy" id="1348613"/>
    <lineage>
        <taxon>Bacteria</taxon>
        <taxon>Bacillati</taxon>
        <taxon>Bacillota</taxon>
        <taxon>Clostridia</taxon>
        <taxon>Lachnospirales</taxon>
        <taxon>Vallitaleaceae</taxon>
        <taxon>Vallitalea</taxon>
    </lineage>
</organism>
<dbReference type="Proteomes" id="UP000683246">
    <property type="component" value="Chromosome"/>
</dbReference>
<name>A0A8J8MP65_9FIRM</name>
<protein>
    <submittedName>
        <fullName evidence="1">Uncharacterized protein</fullName>
    </submittedName>
</protein>
<evidence type="ECO:0000313" key="1">
    <source>
        <dbReference type="EMBL" id="QUI25089.1"/>
    </source>
</evidence>
<reference evidence="1" key="1">
    <citation type="submission" date="2020-07" db="EMBL/GenBank/DDBJ databases">
        <title>Vallitalea pronyensis genome.</title>
        <authorList>
            <person name="Postec A."/>
        </authorList>
    </citation>
    <scope>NUCLEOTIDE SEQUENCE</scope>
    <source>
        <strain evidence="1">FatNI3</strain>
    </source>
</reference>
<sequence>MQKLGEAGYVLTSREFAFLAALTGAENIYGIEDDTYALSQEALKQEWDKVKGQLEHKKYIEVEIDNSITVDEDLYALIVHCCQPAMFIKCERKGIGNKRISRNFYITREIAVELDEDHLMKRKYALTPLTTPDKVKDNLFECYQNIDGYEIADTTIKMPYKTFQEILALIEDSGQDDVVQRLIAAGCDNEKAMDLYQALETKDNYMFTSVLQFLPHSDVQMSSFSLFGGEKYLWQSNFIESEEEDVCFHIRDNTSVLEEVDALVAEINKIYRRW</sequence>
<dbReference type="KEGG" id="vpy:HZI73_23560"/>
<dbReference type="EMBL" id="CP058649">
    <property type="protein sequence ID" value="QUI25089.1"/>
    <property type="molecule type" value="Genomic_DNA"/>
</dbReference>
<keyword evidence="2" id="KW-1185">Reference proteome</keyword>
<dbReference type="RefSeq" id="WP_212695788.1">
    <property type="nucleotide sequence ID" value="NZ_CP058649.1"/>
</dbReference>
<proteinExistence type="predicted"/>
<gene>
    <name evidence="1" type="ORF">HZI73_23560</name>
</gene>
<evidence type="ECO:0000313" key="2">
    <source>
        <dbReference type="Proteomes" id="UP000683246"/>
    </source>
</evidence>